<feature type="compositionally biased region" description="Low complexity" evidence="1">
    <location>
        <begin position="636"/>
        <end position="651"/>
    </location>
</feature>
<feature type="compositionally biased region" description="Basic and acidic residues" evidence="1">
    <location>
        <begin position="909"/>
        <end position="929"/>
    </location>
</feature>
<feature type="compositionally biased region" description="Basic and acidic residues" evidence="1">
    <location>
        <begin position="596"/>
        <end position="610"/>
    </location>
</feature>
<keyword evidence="4" id="KW-1185">Reference proteome</keyword>
<feature type="compositionally biased region" description="Acidic residues" evidence="1">
    <location>
        <begin position="420"/>
        <end position="445"/>
    </location>
</feature>
<feature type="region of interest" description="Disordered" evidence="1">
    <location>
        <begin position="232"/>
        <end position="388"/>
    </location>
</feature>
<feature type="domain" description="Inositol polyphosphate-related phosphatase" evidence="2">
    <location>
        <begin position="956"/>
        <end position="1287"/>
    </location>
</feature>
<evidence type="ECO:0000256" key="1">
    <source>
        <dbReference type="SAM" id="MobiDB-lite"/>
    </source>
</evidence>
<dbReference type="GO" id="GO:0004439">
    <property type="term" value="F:phosphatidylinositol-4,5-bisphosphate 5-phosphatase activity"/>
    <property type="evidence" value="ECO:0007669"/>
    <property type="project" value="TreeGrafter"/>
</dbReference>
<dbReference type="OMA" id="WEPANEG"/>
<dbReference type="OrthoDB" id="2248459at2759"/>
<feature type="compositionally biased region" description="Polar residues" evidence="1">
    <location>
        <begin position="407"/>
        <end position="419"/>
    </location>
</feature>
<feature type="compositionally biased region" description="Acidic residues" evidence="1">
    <location>
        <begin position="517"/>
        <end position="536"/>
    </location>
</feature>
<dbReference type="Gene3D" id="3.60.10.10">
    <property type="entry name" value="Endonuclease/exonuclease/phosphatase"/>
    <property type="match status" value="1"/>
</dbReference>
<dbReference type="PANTHER" id="PTHR11200:SF300">
    <property type="entry name" value="TYPE II INOSITOL 1,4,5-TRISPHOSPHATE 5-PHOSPHATASE"/>
    <property type="match status" value="1"/>
</dbReference>
<dbReference type="Pfam" id="PF22669">
    <property type="entry name" value="Exo_endo_phos2"/>
    <property type="match status" value="1"/>
</dbReference>
<feature type="compositionally biased region" description="Basic and acidic residues" evidence="1">
    <location>
        <begin position="777"/>
        <end position="788"/>
    </location>
</feature>
<feature type="compositionally biased region" description="Basic residues" evidence="1">
    <location>
        <begin position="242"/>
        <end position="253"/>
    </location>
</feature>
<feature type="region of interest" description="Disordered" evidence="1">
    <location>
        <begin position="405"/>
        <end position="651"/>
    </location>
</feature>
<sequence length="1299" mass="143424">MCGTLRFVSSNLTTLPGITPRPGRGSPTCPASFVSSLLSKSVCIPQAYPEVRPVGREVAAEGVVVPLALEHVHGRVVGPHAGEDDDGRIVDLGRMRDVDDLVAARCDGVADGADVARPVVEEGDRHFLLGVRAHVQRLDSGGIGWTALTYLKTHWRKAWHKNSMKSLFPLSTLFFYTEPRIALLVEGRSWDISLNSQLAPRKWMDSRHPGPSLELGDVEHARQTVPPISVLLLRGGSDRPGYKPHKRRRRKKRSEIPGSANNVDSRVHSEADTDSADGSDDSIQVKDDHVGAAATADGNSQSKTGKKRIRRRVVEAKSEPIETPTKRKKRKRKVNQVDDDTTRENNGPGDSTEINVPDVDKRRTSRKRRKRTGPDRGLNPDVNELTRSNLKQLSKRLLELETRALQRRQTSTDPGQTTEVADDLDDVEGTREETDEEKTDPDIIDVTETINISSEPVIPSKKKKRRRKKSAKAPEQESNTTEWEPANEGGPRDEEVIADEHPDDADSISIEASVDIPAEEIVPESIDPEIGLDDSIDSPASLEQLSVNVSLDEEEEENTDESPETVIPNRRKKRRRKKPAKSPEQDGSHASANEGSPRDDEMVADEHSDDAGLISIEASVDIPTEEIVPESIDPAIGLDDSLSSSDESIGSPASLEQLSVKVSLDEEEAVSDENLVAEEVIEHAEPTIARGSRDEEPPSLVLETSVELPGEEVVPESIDAEVEIEDNIPIEPLDQYSEVEVPDEIIVASQDPKEKEDKTDEESEETHPSPDADDSVGGDKEPINEPEGRGAVLKVPETEVDEPSAIVDNAQEDLSEIDIKVEDGKEVDADAGMTKEYVEQSETVSVAEPRSPETVHDESHCEHNEVIGTTADDAASDNDRTTSPLGGATEEADPDLPEQDPEESVAETAKTEDSVDEKMNGRLSDDSEGHSNTSEEVVSITDIVSSDQDRFKMDDDCLKLSVVTWNLAEKAPPEEDAAFFRRFRKDSEGEGSDLVLIGAQECEEIKPRRTEGHRSRHLRRLGIMMLGKDYVPLAIHSLGGIQCALYCHRDRLGDVEMINIADVTCGVGNVLHNKGAIGLFLKMKCNSSGRASRILLVTGHLAAHVKNVDARNADFHRIVSELEAQAPARFLRPKMNRDGSPAECDGSRLLDSMDHVFFAGDLNYRVDLPREHVEKCIVDMKRSPSRRGKLMSKLLRRDQLLQTIASGQAFAGFDEGKISFLPTFKFDKGSSDYDTSHKQRVPAWTDRILFRAKQKVRVCEYESVADSMHSDHRPVLGTFQLGWGVEATKKKARKRRRSR</sequence>
<feature type="compositionally biased region" description="Acidic residues" evidence="1">
    <location>
        <begin position="551"/>
        <end position="563"/>
    </location>
</feature>
<accession>K0TPA6</accession>
<dbReference type="EMBL" id="AGNL01000443">
    <property type="protein sequence ID" value="EJK77766.1"/>
    <property type="molecule type" value="Genomic_DNA"/>
</dbReference>
<protein>
    <recommendedName>
        <fullName evidence="2">Inositol polyphosphate-related phosphatase domain-containing protein</fullName>
    </recommendedName>
</protein>
<proteinExistence type="predicted"/>
<feature type="compositionally biased region" description="Basic and acidic residues" evidence="1">
    <location>
        <begin position="850"/>
        <end position="865"/>
    </location>
</feature>
<reference evidence="3 4" key="1">
    <citation type="journal article" date="2012" name="Genome Biol.">
        <title>Genome and low-iron response of an oceanic diatom adapted to chronic iron limitation.</title>
        <authorList>
            <person name="Lommer M."/>
            <person name="Specht M."/>
            <person name="Roy A.S."/>
            <person name="Kraemer L."/>
            <person name="Andreson R."/>
            <person name="Gutowska M.A."/>
            <person name="Wolf J."/>
            <person name="Bergner S.V."/>
            <person name="Schilhabel M.B."/>
            <person name="Klostermeier U.C."/>
            <person name="Beiko R.G."/>
            <person name="Rosenstiel P."/>
            <person name="Hippler M."/>
            <person name="Laroche J."/>
        </authorList>
    </citation>
    <scope>NUCLEOTIDE SEQUENCE [LARGE SCALE GENOMIC DNA]</scope>
    <source>
        <strain evidence="3 4">CCMP1005</strain>
    </source>
</reference>
<dbReference type="InterPro" id="IPR036691">
    <property type="entry name" value="Endo/exonu/phosph_ase_sf"/>
</dbReference>
<dbReference type="InterPro" id="IPR046985">
    <property type="entry name" value="IP5"/>
</dbReference>
<feature type="compositionally biased region" description="Polar residues" evidence="1">
    <location>
        <begin position="344"/>
        <end position="354"/>
    </location>
</feature>
<dbReference type="Proteomes" id="UP000266841">
    <property type="component" value="Unassembled WGS sequence"/>
</dbReference>
<feature type="compositionally biased region" description="Basic residues" evidence="1">
    <location>
        <begin position="569"/>
        <end position="580"/>
    </location>
</feature>
<feature type="compositionally biased region" description="Acidic residues" evidence="1">
    <location>
        <begin position="890"/>
        <end position="905"/>
    </location>
</feature>
<feature type="compositionally biased region" description="Basic residues" evidence="1">
    <location>
        <begin position="460"/>
        <end position="471"/>
    </location>
</feature>
<evidence type="ECO:0000313" key="4">
    <source>
        <dbReference type="Proteomes" id="UP000266841"/>
    </source>
</evidence>
<name>K0TPA6_THAOC</name>
<dbReference type="InterPro" id="IPR000300">
    <property type="entry name" value="IPPc"/>
</dbReference>
<dbReference type="SUPFAM" id="SSF56219">
    <property type="entry name" value="DNase I-like"/>
    <property type="match status" value="1"/>
</dbReference>
<feature type="compositionally biased region" description="Basic and acidic residues" evidence="1">
    <location>
        <begin position="817"/>
        <end position="828"/>
    </location>
</feature>
<comment type="caution">
    <text evidence="3">The sequence shown here is derived from an EMBL/GenBank/DDBJ whole genome shotgun (WGS) entry which is preliminary data.</text>
</comment>
<dbReference type="SMART" id="SM00128">
    <property type="entry name" value="IPPc"/>
    <property type="match status" value="1"/>
</dbReference>
<gene>
    <name evidence="3" type="ORF">THAOC_00383</name>
</gene>
<organism evidence="3 4">
    <name type="scientific">Thalassiosira oceanica</name>
    <name type="common">Marine diatom</name>
    <dbReference type="NCBI Taxonomy" id="159749"/>
    <lineage>
        <taxon>Eukaryota</taxon>
        <taxon>Sar</taxon>
        <taxon>Stramenopiles</taxon>
        <taxon>Ochrophyta</taxon>
        <taxon>Bacillariophyta</taxon>
        <taxon>Coscinodiscophyceae</taxon>
        <taxon>Thalassiosirophycidae</taxon>
        <taxon>Thalassiosirales</taxon>
        <taxon>Thalassiosiraceae</taxon>
        <taxon>Thalassiosira</taxon>
    </lineage>
</organism>
<evidence type="ECO:0000313" key="3">
    <source>
        <dbReference type="EMBL" id="EJK77766.1"/>
    </source>
</evidence>
<dbReference type="GO" id="GO:0046856">
    <property type="term" value="P:phosphatidylinositol dephosphorylation"/>
    <property type="evidence" value="ECO:0007669"/>
    <property type="project" value="InterPro"/>
</dbReference>
<feature type="region of interest" description="Disordered" evidence="1">
    <location>
        <begin position="726"/>
        <end position="940"/>
    </location>
</feature>
<feature type="compositionally biased region" description="Polar residues" evidence="1">
    <location>
        <begin position="930"/>
        <end position="940"/>
    </location>
</feature>
<dbReference type="PANTHER" id="PTHR11200">
    <property type="entry name" value="INOSITOL 5-PHOSPHATASE"/>
    <property type="match status" value="1"/>
</dbReference>
<dbReference type="eggNOG" id="KOG0566">
    <property type="taxonomic scope" value="Eukaryota"/>
</dbReference>
<evidence type="ECO:0000259" key="2">
    <source>
        <dbReference type="SMART" id="SM00128"/>
    </source>
</evidence>
<feature type="compositionally biased region" description="Basic and acidic residues" evidence="1">
    <location>
        <begin position="490"/>
        <end position="500"/>
    </location>
</feature>